<sequence>MNENDVDNKLAAMAPGHRLARGVGRALTDLGWSCLFEVVLKTGRRVDIMALDEKGRIAVVEIKSSLADFRSDGKWQEYLEFCDLFFFAVPEDFPRDVLPDEPGLIIADRYTAAVIREAPETSLAPARRKALTLRFARTAGQRLLQALDPRGGI</sequence>
<dbReference type="GO" id="GO:0003676">
    <property type="term" value="F:nucleic acid binding"/>
    <property type="evidence" value="ECO:0007669"/>
    <property type="project" value="InterPro"/>
</dbReference>
<dbReference type="InterPro" id="IPR011856">
    <property type="entry name" value="tRNA_endonuc-like_dom_sf"/>
</dbReference>
<dbReference type="Pfam" id="PF06319">
    <property type="entry name" value="MmcB-like"/>
    <property type="match status" value="1"/>
</dbReference>
<comment type="caution">
    <text evidence="1">The sequence shown here is derived from an EMBL/GenBank/DDBJ whole genome shotgun (WGS) entry which is preliminary data.</text>
</comment>
<dbReference type="AlphaFoldDB" id="A0A839SY68"/>
<dbReference type="EMBL" id="JACHXA010000008">
    <property type="protein sequence ID" value="MBB3066486.1"/>
    <property type="molecule type" value="Genomic_DNA"/>
</dbReference>
<evidence type="ECO:0000313" key="1">
    <source>
        <dbReference type="EMBL" id="MBB3066486.1"/>
    </source>
</evidence>
<dbReference type="InterPro" id="IPR009394">
    <property type="entry name" value="MmcB-like"/>
</dbReference>
<accession>A0A839SY68</accession>
<evidence type="ECO:0000313" key="2">
    <source>
        <dbReference type="Proteomes" id="UP000581135"/>
    </source>
</evidence>
<name>A0A839SY68_9PROT</name>
<dbReference type="RefSeq" id="WP_246377844.1">
    <property type="nucleotide sequence ID" value="NZ_JACHXA010000008.1"/>
</dbReference>
<dbReference type="PIRSF" id="PIRSF031796">
    <property type="entry name" value="UPC031796"/>
    <property type="match status" value="1"/>
</dbReference>
<organism evidence="1 2">
    <name type="scientific">Limibacillus halophilus</name>
    <dbReference type="NCBI Taxonomy" id="1579333"/>
    <lineage>
        <taxon>Bacteria</taxon>
        <taxon>Pseudomonadati</taxon>
        <taxon>Pseudomonadota</taxon>
        <taxon>Alphaproteobacteria</taxon>
        <taxon>Rhodospirillales</taxon>
        <taxon>Rhodovibrionaceae</taxon>
        <taxon>Limibacillus</taxon>
    </lineage>
</organism>
<evidence type="ECO:0008006" key="3">
    <source>
        <dbReference type="Google" id="ProtNLM"/>
    </source>
</evidence>
<dbReference type="Gene3D" id="3.40.1350.10">
    <property type="match status" value="1"/>
</dbReference>
<reference evidence="1 2" key="1">
    <citation type="submission" date="2020-08" db="EMBL/GenBank/DDBJ databases">
        <title>Genomic Encyclopedia of Type Strains, Phase III (KMG-III): the genomes of soil and plant-associated and newly described type strains.</title>
        <authorList>
            <person name="Whitman W."/>
        </authorList>
    </citation>
    <scope>NUCLEOTIDE SEQUENCE [LARGE SCALE GENOMIC DNA]</scope>
    <source>
        <strain evidence="1 2">CECT 8803</strain>
    </source>
</reference>
<gene>
    <name evidence="1" type="ORF">FHR98_002792</name>
</gene>
<protein>
    <recommendedName>
        <fullName evidence="3">DNA repair protein MmcB-related protein</fullName>
    </recommendedName>
</protein>
<keyword evidence="2" id="KW-1185">Reference proteome</keyword>
<dbReference type="Proteomes" id="UP000581135">
    <property type="component" value="Unassembled WGS sequence"/>
</dbReference>
<proteinExistence type="predicted"/>